<dbReference type="InterPro" id="IPR020436">
    <property type="entry name" value="SMB_chordata"/>
</dbReference>
<evidence type="ECO:0000313" key="11">
    <source>
        <dbReference type="Proteomes" id="UP000327493"/>
    </source>
</evidence>
<evidence type="ECO:0000256" key="5">
    <source>
        <dbReference type="ARBA" id="ARBA00023157"/>
    </source>
</evidence>
<dbReference type="SMART" id="SM00120">
    <property type="entry name" value="HX"/>
    <property type="match status" value="4"/>
</dbReference>
<feature type="repeat" description="Hemopexin" evidence="7">
    <location>
        <begin position="380"/>
        <end position="427"/>
    </location>
</feature>
<dbReference type="AlphaFoldDB" id="A0A5J5DLK6"/>
<feature type="region of interest" description="Disordered" evidence="8">
    <location>
        <begin position="289"/>
        <end position="312"/>
    </location>
</feature>
<dbReference type="SMART" id="SM00201">
    <property type="entry name" value="SO"/>
    <property type="match status" value="1"/>
</dbReference>
<keyword evidence="11" id="KW-1185">Reference proteome</keyword>
<dbReference type="GO" id="GO:0033627">
    <property type="term" value="P:cell adhesion mediated by integrin"/>
    <property type="evidence" value="ECO:0007669"/>
    <property type="project" value="TreeGrafter"/>
</dbReference>
<gene>
    <name evidence="10" type="ORF">FQN60_005075</name>
</gene>
<keyword evidence="2" id="KW-0964">Secreted</keyword>
<dbReference type="GO" id="GO:0005044">
    <property type="term" value="F:scavenger receptor activity"/>
    <property type="evidence" value="ECO:0007669"/>
    <property type="project" value="InterPro"/>
</dbReference>
<reference evidence="10 11" key="1">
    <citation type="submission" date="2019-08" db="EMBL/GenBank/DDBJ databases">
        <title>A chromosome-level genome assembly, high-density linkage maps, and genome scans reveal the genomic architecture of hybrid incompatibilities underlying speciation via character displacement in darters (Percidae: Etheostominae).</title>
        <authorList>
            <person name="Moran R.L."/>
            <person name="Catchen J.M."/>
            <person name="Fuller R.C."/>
        </authorList>
    </citation>
    <scope>NUCLEOTIDE SEQUENCE [LARGE SCALE GENOMIC DNA]</scope>
    <source>
        <strain evidence="10">EspeVRDwgs_2016</strain>
        <tissue evidence="10">Muscle</tissue>
    </source>
</reference>
<feature type="repeat" description="Hemopexin" evidence="7">
    <location>
        <begin position="428"/>
        <end position="478"/>
    </location>
</feature>
<keyword evidence="4" id="KW-0677">Repeat</keyword>
<dbReference type="CDD" id="cd00094">
    <property type="entry name" value="HX"/>
    <property type="match status" value="1"/>
</dbReference>
<evidence type="ECO:0000256" key="3">
    <source>
        <dbReference type="ARBA" id="ARBA00022729"/>
    </source>
</evidence>
<dbReference type="GO" id="GO:0006955">
    <property type="term" value="P:immune response"/>
    <property type="evidence" value="ECO:0007669"/>
    <property type="project" value="InterPro"/>
</dbReference>
<feature type="repeat" description="Hemopexin" evidence="7">
    <location>
        <begin position="335"/>
        <end position="379"/>
    </location>
</feature>
<dbReference type="Proteomes" id="UP000327493">
    <property type="component" value="Chromosome 3"/>
</dbReference>
<dbReference type="GO" id="GO:0050840">
    <property type="term" value="F:extracellular matrix binding"/>
    <property type="evidence" value="ECO:0007669"/>
    <property type="project" value="TreeGrafter"/>
</dbReference>
<dbReference type="Pfam" id="PF00045">
    <property type="entry name" value="Hemopexin"/>
    <property type="match status" value="2"/>
</dbReference>
<keyword evidence="6" id="KW-0325">Glycoprotein</keyword>
<dbReference type="PROSITE" id="PS00524">
    <property type="entry name" value="SMB_1"/>
    <property type="match status" value="1"/>
</dbReference>
<dbReference type="GO" id="GO:0005615">
    <property type="term" value="C:extracellular space"/>
    <property type="evidence" value="ECO:0007669"/>
    <property type="project" value="TreeGrafter"/>
</dbReference>
<dbReference type="PROSITE" id="PS50958">
    <property type="entry name" value="SMB_2"/>
    <property type="match status" value="1"/>
</dbReference>
<evidence type="ECO:0000256" key="1">
    <source>
        <dbReference type="ARBA" id="ARBA00004613"/>
    </source>
</evidence>
<dbReference type="Gene3D" id="4.10.410.20">
    <property type="match status" value="1"/>
</dbReference>
<evidence type="ECO:0000256" key="8">
    <source>
        <dbReference type="SAM" id="MobiDB-lite"/>
    </source>
</evidence>
<evidence type="ECO:0000256" key="2">
    <source>
        <dbReference type="ARBA" id="ARBA00022525"/>
    </source>
</evidence>
<evidence type="ECO:0000259" key="9">
    <source>
        <dbReference type="PROSITE" id="PS50958"/>
    </source>
</evidence>
<keyword evidence="5" id="KW-1015">Disulfide bond</keyword>
<evidence type="ECO:0000256" key="7">
    <source>
        <dbReference type="PROSITE-ProRule" id="PRU01011"/>
    </source>
</evidence>
<name>A0A5J5DLK6_9PERO</name>
<feature type="compositionally biased region" description="Low complexity" evidence="8">
    <location>
        <begin position="551"/>
        <end position="573"/>
    </location>
</feature>
<dbReference type="InterPro" id="IPR036375">
    <property type="entry name" value="Hemopexin-like_dom_sf"/>
</dbReference>
<dbReference type="SUPFAM" id="SSF90188">
    <property type="entry name" value="Somatomedin B domain"/>
    <property type="match status" value="1"/>
</dbReference>
<dbReference type="InterPro" id="IPR001212">
    <property type="entry name" value="Somatomedin_B_dom"/>
</dbReference>
<accession>A0A5J5DLK6</accession>
<dbReference type="InterPro" id="IPR036024">
    <property type="entry name" value="Somatomedin_B-like_dom_sf"/>
</dbReference>
<dbReference type="Gene3D" id="2.110.10.10">
    <property type="entry name" value="Hemopexin-like domain"/>
    <property type="match status" value="2"/>
</dbReference>
<evidence type="ECO:0000313" key="10">
    <source>
        <dbReference type="EMBL" id="KAA8594241.1"/>
    </source>
</evidence>
<dbReference type="SUPFAM" id="SSF50923">
    <property type="entry name" value="Hemopexin-like domain"/>
    <property type="match status" value="2"/>
</dbReference>
<sequence length="714" mass="81855">MALRVSSESDVSLDDFSFLMAERRAGIEESRTALTSALMPGETALGSETVPEPLLPLCSRLTYSGTTKENRTPYLTHRSLRLPAERQNTTPLSNISLRAIASFGPHPQALCIFRGLHRPLTPDSAPHEQEKTPPLSCVSSLHHHSRGNMRLWAVPLLALLAQTFAGDESCMGRCENGFDSQRKCQCDSMCKYYRSCCSDFEVTCGMMTRGDTFVLAEDDDGGELFEGTTPSFGRSAHDQSINRQLPPTQQPISDFDHRPQQHPETTLEMNKPPRLMDTILQNIPVTQKTSISQTVQPTQMFPSTTEPSRTDTASTVPITTATTEAPDPDAVACSGRPFDSFMRLKNGSIYAFRGEYFFELDQKSVLPGYPKLIKDVWGISGPIDAAFTRINCQGKTYIFKGNKYWRFDNGVLDDDYPRDISVGFDKIPDHVDAAFALPSPGHNGKEKVYFFKGDQYYMYEFLHQPSHEECITMSERSPSTLFRRYTDVYNNNFERVISELFSDLPKHHDKHHFIDKDWKGLKSPVDAVMAGRMYVPPRSATQRRNDDQPDQQWGQQQGQQWGQQWNQQYGQQWGRRRQNRSPFWGSMAERGMNMGQDFAEAGMEMGLRLAERRMEMEERLRRDWDRRWDQDWDQDRRRDGYRQNNRGNYDSRDDRSYWGSIQRSLPIQSVYFFKGATYSRVDLRTKRVDHATPPYPRSIAKYWLGCSDTTGAEK</sequence>
<dbReference type="GO" id="GO:0005178">
    <property type="term" value="F:integrin binding"/>
    <property type="evidence" value="ECO:0007669"/>
    <property type="project" value="TreeGrafter"/>
</dbReference>
<dbReference type="InterPro" id="IPR000585">
    <property type="entry name" value="Hemopexin-like_dom"/>
</dbReference>
<evidence type="ECO:0000256" key="4">
    <source>
        <dbReference type="ARBA" id="ARBA00022737"/>
    </source>
</evidence>
<dbReference type="GO" id="GO:0007160">
    <property type="term" value="P:cell-matrix adhesion"/>
    <property type="evidence" value="ECO:0007669"/>
    <property type="project" value="TreeGrafter"/>
</dbReference>
<dbReference type="EMBL" id="VOFY01000003">
    <property type="protein sequence ID" value="KAA8594241.1"/>
    <property type="molecule type" value="Genomic_DNA"/>
</dbReference>
<organism evidence="10 11">
    <name type="scientific">Etheostoma spectabile</name>
    <name type="common">orangethroat darter</name>
    <dbReference type="NCBI Taxonomy" id="54343"/>
    <lineage>
        <taxon>Eukaryota</taxon>
        <taxon>Metazoa</taxon>
        <taxon>Chordata</taxon>
        <taxon>Craniata</taxon>
        <taxon>Vertebrata</taxon>
        <taxon>Euteleostomi</taxon>
        <taxon>Actinopterygii</taxon>
        <taxon>Neopterygii</taxon>
        <taxon>Teleostei</taxon>
        <taxon>Neoteleostei</taxon>
        <taxon>Acanthomorphata</taxon>
        <taxon>Eupercaria</taxon>
        <taxon>Perciformes</taxon>
        <taxon>Percoidei</taxon>
        <taxon>Percidae</taxon>
        <taxon>Etheostomatinae</taxon>
        <taxon>Etheostoma</taxon>
    </lineage>
</organism>
<dbReference type="PANTHER" id="PTHR22917">
    <property type="entry name" value="HEMOPEXIN DOMAIN-CONTAINING PROTEIN"/>
    <property type="match status" value="1"/>
</dbReference>
<protein>
    <recommendedName>
        <fullName evidence="9">SMB domain-containing protein</fullName>
    </recommendedName>
</protein>
<dbReference type="Pfam" id="PF01033">
    <property type="entry name" value="Somatomedin_B"/>
    <property type="match status" value="1"/>
</dbReference>
<comment type="caution">
    <text evidence="10">The sequence shown here is derived from an EMBL/GenBank/DDBJ whole genome shotgun (WGS) entry which is preliminary data.</text>
</comment>
<comment type="subcellular location">
    <subcellularLocation>
        <location evidence="1">Secreted</location>
    </subcellularLocation>
</comment>
<dbReference type="GO" id="GO:0030247">
    <property type="term" value="F:polysaccharide binding"/>
    <property type="evidence" value="ECO:0007669"/>
    <property type="project" value="InterPro"/>
</dbReference>
<dbReference type="PROSITE" id="PS51642">
    <property type="entry name" value="HEMOPEXIN_2"/>
    <property type="match status" value="4"/>
</dbReference>
<dbReference type="InterPro" id="IPR018487">
    <property type="entry name" value="Hemopexin-like_repeat"/>
</dbReference>
<dbReference type="PANTHER" id="PTHR22917:SF7">
    <property type="entry name" value="VITRONECTIN A"/>
    <property type="match status" value="1"/>
</dbReference>
<dbReference type="PRINTS" id="PR00022">
    <property type="entry name" value="SOMATOMEDINB"/>
</dbReference>
<feature type="domain" description="SMB" evidence="9">
    <location>
        <begin position="166"/>
        <end position="208"/>
    </location>
</feature>
<keyword evidence="3" id="KW-0732">Signal</keyword>
<feature type="repeat" description="Hemopexin" evidence="7">
    <location>
        <begin position="650"/>
        <end position="706"/>
    </location>
</feature>
<dbReference type="InterPro" id="IPR051298">
    <property type="entry name" value="Heme_transport/Cell_adhesion"/>
</dbReference>
<feature type="region of interest" description="Disordered" evidence="8">
    <location>
        <begin position="248"/>
        <end position="269"/>
    </location>
</feature>
<proteinExistence type="predicted"/>
<evidence type="ECO:0000256" key="6">
    <source>
        <dbReference type="ARBA" id="ARBA00023180"/>
    </source>
</evidence>
<feature type="region of interest" description="Disordered" evidence="8">
    <location>
        <begin position="536"/>
        <end position="576"/>
    </location>
</feature>
<feature type="compositionally biased region" description="Polar residues" evidence="8">
    <location>
        <begin position="289"/>
        <end position="307"/>
    </location>
</feature>